<accession>A0ABU1N1E1</accession>
<dbReference type="SUPFAM" id="SSF51197">
    <property type="entry name" value="Clavaminate synthase-like"/>
    <property type="match status" value="1"/>
</dbReference>
<protein>
    <recommendedName>
        <fullName evidence="5">2-oxoglutarate-dependent ethylene/succinate-forming enzyme</fullName>
        <ecNumber evidence="4">1.13.12.19</ecNumber>
        <ecNumber evidence="3">1.14.20.7</ecNumber>
    </recommendedName>
    <alternativeName>
        <fullName evidence="7">2-oxoglutarate dioxygenase (ethylene-forming)</fullName>
    </alternativeName>
    <alternativeName>
        <fullName evidence="8">2-oxoglutarate/L-arginine monooxygenase/decarboxylase (succinate-forming)</fullName>
    </alternativeName>
</protein>
<evidence type="ECO:0000256" key="1">
    <source>
        <dbReference type="ARBA" id="ARBA00001954"/>
    </source>
</evidence>
<dbReference type="InterPro" id="IPR044861">
    <property type="entry name" value="IPNS-like_FE2OG_OXY"/>
</dbReference>
<evidence type="ECO:0000313" key="13">
    <source>
        <dbReference type="EMBL" id="MDR6532238.1"/>
    </source>
</evidence>
<comment type="pathway">
    <text evidence="2">Alkene biosynthesis; ethylene biosynthesis via 2-oxoglutarate.</text>
</comment>
<proteinExistence type="inferred from homology"/>
<dbReference type="EMBL" id="JAVDRL010000008">
    <property type="protein sequence ID" value="MDR6532238.1"/>
    <property type="molecule type" value="Genomic_DNA"/>
</dbReference>
<dbReference type="PANTHER" id="PTHR47990">
    <property type="entry name" value="2-OXOGLUTARATE (2OG) AND FE(II)-DEPENDENT OXYGENASE SUPERFAMILY PROTEIN-RELATED"/>
    <property type="match status" value="1"/>
</dbReference>
<dbReference type="Proteomes" id="UP001262754">
    <property type="component" value="Unassembled WGS sequence"/>
</dbReference>
<comment type="cofactor">
    <cofactor evidence="1">
        <name>Fe(2+)</name>
        <dbReference type="ChEBI" id="CHEBI:29033"/>
    </cofactor>
</comment>
<keyword evidence="11" id="KW-0560">Oxidoreductase</keyword>
<evidence type="ECO:0000256" key="6">
    <source>
        <dbReference type="ARBA" id="ARBA00022666"/>
    </source>
</evidence>
<reference evidence="13 14" key="1">
    <citation type="submission" date="2023-07" db="EMBL/GenBank/DDBJ databases">
        <title>Sorghum-associated microbial communities from plants grown in Nebraska, USA.</title>
        <authorList>
            <person name="Schachtman D."/>
        </authorList>
    </citation>
    <scope>NUCLEOTIDE SEQUENCE [LARGE SCALE GENOMIC DNA]</scope>
    <source>
        <strain evidence="13 14">DS2154</strain>
    </source>
</reference>
<evidence type="ECO:0000256" key="9">
    <source>
        <dbReference type="ARBA" id="ARBA00047725"/>
    </source>
</evidence>
<evidence type="ECO:0000313" key="14">
    <source>
        <dbReference type="Proteomes" id="UP001262754"/>
    </source>
</evidence>
<dbReference type="InterPro" id="IPR027443">
    <property type="entry name" value="IPNS-like_sf"/>
</dbReference>
<keyword evidence="11" id="KW-0408">Iron</keyword>
<name>A0ABU1N1E1_9CAUL</name>
<gene>
    <name evidence="13" type="ORF">J2800_002994</name>
</gene>
<dbReference type="InterPro" id="IPR026992">
    <property type="entry name" value="DIOX_N"/>
</dbReference>
<comment type="catalytic activity">
    <reaction evidence="9">
        <text>2-oxoglutarate + O2 + 2 H(+) = ethene + 3 CO2 + H2O</text>
        <dbReference type="Rhea" id="RHEA:31523"/>
        <dbReference type="ChEBI" id="CHEBI:15377"/>
        <dbReference type="ChEBI" id="CHEBI:15378"/>
        <dbReference type="ChEBI" id="CHEBI:15379"/>
        <dbReference type="ChEBI" id="CHEBI:16526"/>
        <dbReference type="ChEBI" id="CHEBI:16810"/>
        <dbReference type="ChEBI" id="CHEBI:18153"/>
        <dbReference type="EC" id="1.13.12.19"/>
    </reaction>
</comment>
<evidence type="ECO:0000256" key="2">
    <source>
        <dbReference type="ARBA" id="ARBA00004767"/>
    </source>
</evidence>
<feature type="domain" description="Fe2OG dioxygenase" evidence="12">
    <location>
        <begin position="165"/>
        <end position="270"/>
    </location>
</feature>
<evidence type="ECO:0000256" key="5">
    <source>
        <dbReference type="ARBA" id="ARBA00019045"/>
    </source>
</evidence>
<comment type="catalytic activity">
    <reaction evidence="10">
        <text>L-arginine + 2-oxoglutarate + O2 = guanidine + L-glutamate 5-semialdehyde + succinate + CO2</text>
        <dbReference type="Rhea" id="RHEA:31535"/>
        <dbReference type="ChEBI" id="CHEBI:15379"/>
        <dbReference type="ChEBI" id="CHEBI:16526"/>
        <dbReference type="ChEBI" id="CHEBI:16810"/>
        <dbReference type="ChEBI" id="CHEBI:30031"/>
        <dbReference type="ChEBI" id="CHEBI:30087"/>
        <dbReference type="ChEBI" id="CHEBI:32682"/>
        <dbReference type="ChEBI" id="CHEBI:58066"/>
        <dbReference type="EC" id="1.14.20.7"/>
    </reaction>
</comment>
<dbReference type="PROSITE" id="PS51471">
    <property type="entry name" value="FE2OG_OXY"/>
    <property type="match status" value="1"/>
</dbReference>
<dbReference type="InterPro" id="IPR050231">
    <property type="entry name" value="Iron_ascorbate_oxido_reductase"/>
</dbReference>
<sequence length="311" mass="34375">MSASAIEPVSFTLYSKDFDRFAQALGASFQRYGFAVISDHDLAQARIDAAIADAKAFFALPEETKRQYAGVKGGSRGYIPFGIETAKGADHYDLKEFWHVGRDLPPGHPFRATMADNIWPAEIPSFHHNVGWLYGALDSLGVRVLKAIATYLELGRDFFDPTVKDGNSVLRLLHYPPIPKDATGVRAGAHGDINTITLLLGAEEGGLELLDRNGDWLPINPPPGCVVCNIGDMLERLTNHVLPSTIHRVVNPPPERRGVPRYSTPFFLHFASDYLIKTLPSCVTAENPDRYPEPITADAFLQQRLREIKLA</sequence>
<evidence type="ECO:0000256" key="3">
    <source>
        <dbReference type="ARBA" id="ARBA00012293"/>
    </source>
</evidence>
<dbReference type="Pfam" id="PF14226">
    <property type="entry name" value="DIOX_N"/>
    <property type="match status" value="1"/>
</dbReference>
<evidence type="ECO:0000256" key="7">
    <source>
        <dbReference type="ARBA" id="ARBA00031011"/>
    </source>
</evidence>
<keyword evidence="11" id="KW-0479">Metal-binding</keyword>
<comment type="caution">
    <text evidence="13">The sequence shown here is derived from an EMBL/GenBank/DDBJ whole genome shotgun (WGS) entry which is preliminary data.</text>
</comment>
<keyword evidence="6" id="KW-0266">Ethylene biosynthesis</keyword>
<dbReference type="InterPro" id="IPR005123">
    <property type="entry name" value="Oxoglu/Fe-dep_dioxygenase_dom"/>
</dbReference>
<evidence type="ECO:0000256" key="8">
    <source>
        <dbReference type="ARBA" id="ARBA00031282"/>
    </source>
</evidence>
<keyword evidence="14" id="KW-1185">Reference proteome</keyword>
<dbReference type="Pfam" id="PF03171">
    <property type="entry name" value="2OG-FeII_Oxy"/>
    <property type="match status" value="1"/>
</dbReference>
<evidence type="ECO:0000256" key="11">
    <source>
        <dbReference type="RuleBase" id="RU003682"/>
    </source>
</evidence>
<dbReference type="RefSeq" id="WP_163233428.1">
    <property type="nucleotide sequence ID" value="NZ_BMLD01000004.1"/>
</dbReference>
<dbReference type="EC" id="1.13.12.19" evidence="4"/>
<comment type="similarity">
    <text evidence="11">Belongs to the iron/ascorbate-dependent oxidoreductase family.</text>
</comment>
<evidence type="ECO:0000256" key="10">
    <source>
        <dbReference type="ARBA" id="ARBA00049359"/>
    </source>
</evidence>
<organism evidence="13 14">
    <name type="scientific">Caulobacter rhizosphaerae</name>
    <dbReference type="NCBI Taxonomy" id="2010972"/>
    <lineage>
        <taxon>Bacteria</taxon>
        <taxon>Pseudomonadati</taxon>
        <taxon>Pseudomonadota</taxon>
        <taxon>Alphaproteobacteria</taxon>
        <taxon>Caulobacterales</taxon>
        <taxon>Caulobacteraceae</taxon>
        <taxon>Caulobacter</taxon>
    </lineage>
</organism>
<dbReference type="EC" id="1.14.20.7" evidence="3"/>
<dbReference type="Gene3D" id="2.60.120.330">
    <property type="entry name" value="B-lactam Antibiotic, Isopenicillin N Synthase, Chain"/>
    <property type="match status" value="1"/>
</dbReference>
<evidence type="ECO:0000259" key="12">
    <source>
        <dbReference type="PROSITE" id="PS51471"/>
    </source>
</evidence>
<evidence type="ECO:0000256" key="4">
    <source>
        <dbReference type="ARBA" id="ARBA00012531"/>
    </source>
</evidence>